<evidence type="ECO:0000256" key="1">
    <source>
        <dbReference type="SAM" id="MobiDB-lite"/>
    </source>
</evidence>
<dbReference type="PROSITE" id="PS51257">
    <property type="entry name" value="PROKAR_LIPOPROTEIN"/>
    <property type="match status" value="1"/>
</dbReference>
<feature type="signal peptide" evidence="2">
    <location>
        <begin position="1"/>
        <end position="17"/>
    </location>
</feature>
<keyword evidence="4" id="KW-1185">Reference proteome</keyword>
<evidence type="ECO:0000256" key="2">
    <source>
        <dbReference type="SAM" id="SignalP"/>
    </source>
</evidence>
<evidence type="ECO:0000313" key="4">
    <source>
        <dbReference type="Proteomes" id="UP000192455"/>
    </source>
</evidence>
<accession>A0A1R3WFH8</accession>
<dbReference type="Proteomes" id="UP000192455">
    <property type="component" value="Unassembled WGS sequence"/>
</dbReference>
<evidence type="ECO:0008006" key="5">
    <source>
        <dbReference type="Google" id="ProtNLM"/>
    </source>
</evidence>
<feature type="region of interest" description="Disordered" evidence="1">
    <location>
        <begin position="84"/>
        <end position="104"/>
    </location>
</feature>
<name>A0A1R3WFH8_9RHOB</name>
<sequence>MLRFPHRPTAIAAPALALLLAGCAPPPELDATISPELAGAAYPDFAPVEQLLGPTREPPGQAAAATEAELLARRAQLQARAERLRGAAIGATPARPGGNRSSGR</sequence>
<feature type="chain" id="PRO_5012684115" description="Beta-barrel assembly machine subunit BamF" evidence="2">
    <location>
        <begin position="18"/>
        <end position="104"/>
    </location>
</feature>
<evidence type="ECO:0000313" key="3">
    <source>
        <dbReference type="EMBL" id="SIT76612.1"/>
    </source>
</evidence>
<gene>
    <name evidence="3" type="ORF">SAMN05421849_0554</name>
</gene>
<organism evidence="3 4">
    <name type="scientific">Pontibaca methylaminivorans</name>
    <dbReference type="NCBI Taxonomy" id="515897"/>
    <lineage>
        <taxon>Bacteria</taxon>
        <taxon>Pseudomonadati</taxon>
        <taxon>Pseudomonadota</taxon>
        <taxon>Alphaproteobacteria</taxon>
        <taxon>Rhodobacterales</taxon>
        <taxon>Roseobacteraceae</taxon>
        <taxon>Pontibaca</taxon>
    </lineage>
</organism>
<dbReference type="STRING" id="515897.SAMN05421849_0554"/>
<keyword evidence="2" id="KW-0732">Signal</keyword>
<protein>
    <recommendedName>
        <fullName evidence="5">Beta-barrel assembly machine subunit BamF</fullName>
    </recommendedName>
</protein>
<dbReference type="AlphaFoldDB" id="A0A1R3WFH8"/>
<proteinExistence type="predicted"/>
<dbReference type="RefSeq" id="WP_076647062.1">
    <property type="nucleotide sequence ID" value="NZ_FTPS01000001.1"/>
</dbReference>
<dbReference type="EMBL" id="FTPS01000001">
    <property type="protein sequence ID" value="SIT76612.1"/>
    <property type="molecule type" value="Genomic_DNA"/>
</dbReference>
<reference evidence="3 4" key="1">
    <citation type="submission" date="2017-01" db="EMBL/GenBank/DDBJ databases">
        <authorList>
            <person name="Mah S.A."/>
            <person name="Swanson W.J."/>
            <person name="Moy G.W."/>
            <person name="Vacquier V.D."/>
        </authorList>
    </citation>
    <scope>NUCLEOTIDE SEQUENCE [LARGE SCALE GENOMIC DNA]</scope>
    <source>
        <strain evidence="3 4">DSM 21219</strain>
    </source>
</reference>